<dbReference type="InterPro" id="IPR023707">
    <property type="entry name" value="OM_assembly_BamA"/>
</dbReference>
<dbReference type="PATRIC" id="fig|362787.3.peg.1263"/>
<feature type="domain" description="POTRA" evidence="9">
    <location>
        <begin position="385"/>
        <end position="462"/>
    </location>
</feature>
<dbReference type="Proteomes" id="UP000031465">
    <property type="component" value="Unassembled WGS sequence"/>
</dbReference>
<organism evidence="10 11">
    <name type="scientific">Candidatus Protochlamydia amoebophila</name>
    <dbReference type="NCBI Taxonomy" id="362787"/>
    <lineage>
        <taxon>Bacteria</taxon>
        <taxon>Pseudomonadati</taxon>
        <taxon>Chlamydiota</taxon>
        <taxon>Chlamydiia</taxon>
        <taxon>Parachlamydiales</taxon>
        <taxon>Parachlamydiaceae</taxon>
        <taxon>Candidatus Protochlamydia</taxon>
    </lineage>
</organism>
<dbReference type="Pfam" id="PF07244">
    <property type="entry name" value="POTRA"/>
    <property type="match status" value="4"/>
</dbReference>
<dbReference type="GO" id="GO:0071709">
    <property type="term" value="P:membrane assembly"/>
    <property type="evidence" value="ECO:0007669"/>
    <property type="project" value="InterPro"/>
</dbReference>
<dbReference type="InterPro" id="IPR034746">
    <property type="entry name" value="POTRA"/>
</dbReference>
<comment type="subcellular location">
    <subcellularLocation>
        <location evidence="1">Membrane</location>
    </subcellularLocation>
</comment>
<name>A0A0C1H1X4_9BACT</name>
<dbReference type="PANTHER" id="PTHR12815:SF47">
    <property type="entry name" value="TRANSLOCATION AND ASSEMBLY MODULE SUBUNIT TAMA"/>
    <property type="match status" value="1"/>
</dbReference>
<evidence type="ECO:0000256" key="4">
    <source>
        <dbReference type="ARBA" id="ARBA00022729"/>
    </source>
</evidence>
<feature type="domain" description="POTRA" evidence="9">
    <location>
        <begin position="304"/>
        <end position="382"/>
    </location>
</feature>
<keyword evidence="4" id="KW-0732">Signal</keyword>
<evidence type="ECO:0000259" key="9">
    <source>
        <dbReference type="PROSITE" id="PS51779"/>
    </source>
</evidence>
<dbReference type="PIRSF" id="PIRSF006076">
    <property type="entry name" value="OM_assembly_OMP85"/>
    <property type="match status" value="1"/>
</dbReference>
<evidence type="ECO:0000256" key="3">
    <source>
        <dbReference type="ARBA" id="ARBA00022692"/>
    </source>
</evidence>
<evidence type="ECO:0000313" key="10">
    <source>
        <dbReference type="EMBL" id="KIC71694.1"/>
    </source>
</evidence>
<dbReference type="InterPro" id="IPR000184">
    <property type="entry name" value="Bac_surfAg_D15"/>
</dbReference>
<dbReference type="AlphaFoldDB" id="A0A0C1H1X4"/>
<dbReference type="Gene3D" id="2.40.160.50">
    <property type="entry name" value="membrane protein fhac: a member of the omp85/tpsb transporter family"/>
    <property type="match status" value="1"/>
</dbReference>
<comment type="caution">
    <text evidence="10">The sequence shown here is derived from an EMBL/GenBank/DDBJ whole genome shotgun (WGS) entry which is preliminary data.</text>
</comment>
<dbReference type="Pfam" id="PF01103">
    <property type="entry name" value="Omp85"/>
    <property type="match status" value="1"/>
</dbReference>
<evidence type="ECO:0000256" key="8">
    <source>
        <dbReference type="NCBIfam" id="TIGR03303"/>
    </source>
</evidence>
<dbReference type="Gene3D" id="3.10.20.310">
    <property type="entry name" value="membrane protein fhac"/>
    <property type="match status" value="4"/>
</dbReference>
<evidence type="ECO:0000256" key="5">
    <source>
        <dbReference type="ARBA" id="ARBA00022737"/>
    </source>
</evidence>
<reference evidence="10 11" key="1">
    <citation type="journal article" date="2014" name="Mol. Biol. Evol.">
        <title>Massive expansion of Ubiquitination-related gene families within the Chlamydiae.</title>
        <authorList>
            <person name="Domman D."/>
            <person name="Collingro A."/>
            <person name="Lagkouvardos I."/>
            <person name="Gehre L."/>
            <person name="Weinmaier T."/>
            <person name="Rattei T."/>
            <person name="Subtil A."/>
            <person name="Horn M."/>
        </authorList>
    </citation>
    <scope>NUCLEOTIDE SEQUENCE [LARGE SCALE GENOMIC DNA]</scope>
    <source>
        <strain evidence="10 11">EI2</strain>
    </source>
</reference>
<dbReference type="InterPro" id="IPR039910">
    <property type="entry name" value="D15-like"/>
</dbReference>
<dbReference type="InterPro" id="IPR010827">
    <property type="entry name" value="BamA/TamA_POTRA"/>
</dbReference>
<proteinExistence type="predicted"/>
<evidence type="ECO:0000256" key="7">
    <source>
        <dbReference type="ARBA" id="ARBA00023237"/>
    </source>
</evidence>
<evidence type="ECO:0000256" key="6">
    <source>
        <dbReference type="ARBA" id="ARBA00023136"/>
    </source>
</evidence>
<evidence type="ECO:0000256" key="2">
    <source>
        <dbReference type="ARBA" id="ARBA00022452"/>
    </source>
</evidence>
<sequence length="810" mass="94030">MKDFSLKFAFKLIMMQRGFLFCQRLRFVMLKKIFFTFYCFSFLFLPAVYGQILQFENQAINKVEIQVHSRAGIITDNQTLMSRLRTQPGGFFSQADFDEDLKTLAQEFDRVDPIVNITEEKVSITLNLWPKPTIRNIHWCGNHRVSTNRLQKELGIGCFVTFERQAFNQAFHKLKAYYIRKGFFEAQLNYHVELNSETNEVNINIEIQEGRSGKIQEIDFVNFSEKEEHEILSQMVTKKYNIFLSWFNEEGTYNEDAIQQDRLIITNYLQNQGYADASVEINVMEASKTDRIIVTIIADKGERYYFGRLSFEGNQIICDEEIDRLFGIRQGEFFSIESIRETIETLTDAYGRLGYVDAIIDFEPELDERDYKYHVNFKIEEGEQFYVGLVRVFGNLSTKTSVILHETLMIPGEIFNTIKLKATEQRLVNIGYFKHVNVYIVKGTESTLGNNYRDVYIEVEETNTGQFSAFVGYSSVEELFGGINITERNFNHEGFYYLWRDGLRALRGGGEYAQFNIQIGQKSRNYTFSWTKPYFMDTKWTIGFDLSKASTRYISKDYDLDTVSLILRANYNINQFVRFGVQYRLKNGVVHLGHRGDHIPKLEHDAHIHGLISAIGTSLNYDSTDHPIKPTAGFRSKLLIEYAGLGGDHQFFSLGYFNSYYYPVGSRMVLKYRADLRFIQPMGHTRYDILPLDERIFLGGDYNVRGFRPYRLGPQYKNTHVPRGGLSMQFYSVELSRKIMGEFEIFTFLDAGHLSEDTWEFGRMSVSVGYGTRFKLLASVPPITLGMGYPLNAKNRSEVKKFFFSLGGNF</sequence>
<dbReference type="PANTHER" id="PTHR12815">
    <property type="entry name" value="SORTING AND ASSEMBLY MACHINERY SAMM50 PROTEIN FAMILY MEMBER"/>
    <property type="match status" value="1"/>
</dbReference>
<keyword evidence="7" id="KW-0998">Cell outer membrane</keyword>
<dbReference type="NCBIfam" id="TIGR03303">
    <property type="entry name" value="OM_YaeT"/>
    <property type="match status" value="1"/>
</dbReference>
<dbReference type="EMBL" id="JSAN01000077">
    <property type="protein sequence ID" value="KIC71694.1"/>
    <property type="molecule type" value="Genomic_DNA"/>
</dbReference>
<keyword evidence="6" id="KW-0472">Membrane</keyword>
<evidence type="ECO:0000256" key="1">
    <source>
        <dbReference type="ARBA" id="ARBA00004370"/>
    </source>
</evidence>
<keyword evidence="2" id="KW-1134">Transmembrane beta strand</keyword>
<dbReference type="GO" id="GO:0009279">
    <property type="term" value="C:cell outer membrane"/>
    <property type="evidence" value="ECO:0007669"/>
    <property type="project" value="UniProtKB-UniRule"/>
</dbReference>
<accession>A0A0C1H1X4</accession>
<evidence type="ECO:0000313" key="11">
    <source>
        <dbReference type="Proteomes" id="UP000031465"/>
    </source>
</evidence>
<keyword evidence="3" id="KW-0812">Transmembrane</keyword>
<protein>
    <recommendedName>
        <fullName evidence="8">Outer membrane protein assembly factor BamA</fullName>
    </recommendedName>
</protein>
<keyword evidence="5" id="KW-0677">Repeat</keyword>
<gene>
    <name evidence="10" type="primary">omp85</name>
    <name evidence="10" type="ORF">DB44_DE00200</name>
</gene>
<dbReference type="PROSITE" id="PS51779">
    <property type="entry name" value="POTRA"/>
    <property type="match status" value="2"/>
</dbReference>